<dbReference type="Proteomes" id="UP000644749">
    <property type="component" value="Unassembled WGS sequence"/>
</dbReference>
<dbReference type="Pfam" id="PF01548">
    <property type="entry name" value="DEDD_Tnp_IS110"/>
    <property type="match status" value="1"/>
</dbReference>
<evidence type="ECO:0000259" key="1">
    <source>
        <dbReference type="Pfam" id="PF01548"/>
    </source>
</evidence>
<name>A0ABS1SBU1_9RHOB</name>
<organism evidence="3 4">
    <name type="scientific">Paracoccus aerius</name>
    <dbReference type="NCBI Taxonomy" id="1915382"/>
    <lineage>
        <taxon>Bacteria</taxon>
        <taxon>Pseudomonadati</taxon>
        <taxon>Pseudomonadota</taxon>
        <taxon>Alphaproteobacteria</taxon>
        <taxon>Rhodobacterales</taxon>
        <taxon>Paracoccaceae</taxon>
        <taxon>Paracoccus</taxon>
    </lineage>
</organism>
<evidence type="ECO:0000313" key="4">
    <source>
        <dbReference type="Proteomes" id="UP000644749"/>
    </source>
</evidence>
<reference evidence="3 4" key="1">
    <citation type="submission" date="2021-01" db="EMBL/GenBank/DDBJ databases">
        <title>011410 draft genome.</title>
        <authorList>
            <person name="Lang L."/>
        </authorList>
    </citation>
    <scope>NUCLEOTIDE SEQUENCE [LARGE SCALE GENOMIC DNA]</scope>
    <source>
        <strain evidence="3 4">KCTC 42845</strain>
    </source>
</reference>
<feature type="domain" description="Transposase IS110-like N-terminal" evidence="1">
    <location>
        <begin position="15"/>
        <end position="152"/>
    </location>
</feature>
<keyword evidence="4" id="KW-1185">Reference proteome</keyword>
<comment type="caution">
    <text evidence="3">The sequence shown here is derived from an EMBL/GenBank/DDBJ whole genome shotgun (WGS) entry which is preliminary data.</text>
</comment>
<protein>
    <submittedName>
        <fullName evidence="3">IS110 family transposase</fullName>
    </submittedName>
</protein>
<dbReference type="RefSeq" id="WP_191312844.1">
    <property type="nucleotide sequence ID" value="NZ_BNCL01000033.1"/>
</dbReference>
<evidence type="ECO:0000313" key="3">
    <source>
        <dbReference type="EMBL" id="MBL3675564.1"/>
    </source>
</evidence>
<dbReference type="InterPro" id="IPR002525">
    <property type="entry name" value="Transp_IS110-like_N"/>
</dbReference>
<proteinExistence type="predicted"/>
<dbReference type="NCBIfam" id="NF033542">
    <property type="entry name" value="transpos_IS110"/>
    <property type="match status" value="1"/>
</dbReference>
<dbReference type="PANTHER" id="PTHR33055:SF3">
    <property type="entry name" value="PUTATIVE TRANSPOSASE FOR IS117-RELATED"/>
    <property type="match status" value="1"/>
</dbReference>
<dbReference type="InterPro" id="IPR047650">
    <property type="entry name" value="Transpos_IS110"/>
</dbReference>
<dbReference type="InterPro" id="IPR003346">
    <property type="entry name" value="Transposase_20"/>
</dbReference>
<sequence>MCAKKQGSLEDLAIIGVDIGKDVFHLVGFDRSGQVVLRRKIKRFALQDTFAALPRCIVGMEACLSAHFVSRTLRHLGFEPRIIPAIYVKPFNKGQKNDYNDAEAIAEAAVRPNLQCVTEKNQDQLDLQALHRVRARLVSRRTATINQIRAFLIEQGITVRSGLRALDNSFEAILEQRKDEMSPRMRRVLTGLRYDWHWLDGRIDQVSEEIKEVSRSEENCARIMSIPGVGPMISTAMVAAIGKGEAFDRGRDFAAWVGLVPQQFSTGGRTILGRITKRGSRYLRMLLVQAARIIMMRPHLWPNFSFGNWLAGAVTRMPGNKAAIALANKLARIAWSILRHGTSFDAARDRDMATDAI</sequence>
<accession>A0ABS1SBU1</accession>
<dbReference type="EMBL" id="JAESHT010000032">
    <property type="protein sequence ID" value="MBL3675564.1"/>
    <property type="molecule type" value="Genomic_DNA"/>
</dbReference>
<feature type="domain" description="Transposase IS116/IS110/IS902 C-terminal" evidence="2">
    <location>
        <begin position="220"/>
        <end position="296"/>
    </location>
</feature>
<dbReference type="PANTHER" id="PTHR33055">
    <property type="entry name" value="TRANSPOSASE FOR INSERTION SEQUENCE ELEMENT IS1111A"/>
    <property type="match status" value="1"/>
</dbReference>
<dbReference type="Pfam" id="PF02371">
    <property type="entry name" value="Transposase_20"/>
    <property type="match status" value="1"/>
</dbReference>
<evidence type="ECO:0000259" key="2">
    <source>
        <dbReference type="Pfam" id="PF02371"/>
    </source>
</evidence>
<gene>
    <name evidence="3" type="ORF">JL111_19005</name>
</gene>